<proteinExistence type="predicted"/>
<keyword evidence="3" id="KW-0436">Ligase</keyword>
<keyword evidence="1" id="KW-0596">Phosphopantetheine</keyword>
<dbReference type="Proteomes" id="UP001243989">
    <property type="component" value="Unassembled WGS sequence"/>
</dbReference>
<dbReference type="SUPFAM" id="SSF47336">
    <property type="entry name" value="ACP-like"/>
    <property type="match status" value="1"/>
</dbReference>
<dbReference type="InterPro" id="IPR023213">
    <property type="entry name" value="CAT-like_dom_sf"/>
</dbReference>
<dbReference type="GeneID" id="85470192"/>
<dbReference type="PANTHER" id="PTHR45527:SF1">
    <property type="entry name" value="FATTY ACID SYNTHASE"/>
    <property type="match status" value="1"/>
</dbReference>
<gene>
    <name evidence="5" type="ORF">BDP81DRAFT_329592</name>
</gene>
<dbReference type="InterPro" id="IPR009081">
    <property type="entry name" value="PP-bd_ACP"/>
</dbReference>
<dbReference type="EMBL" id="JAHMHQ010000023">
    <property type="protein sequence ID" value="KAK1624736.1"/>
    <property type="molecule type" value="Genomic_DNA"/>
</dbReference>
<dbReference type="InterPro" id="IPR006162">
    <property type="entry name" value="Ppantetheine_attach_site"/>
</dbReference>
<reference evidence="5" key="1">
    <citation type="submission" date="2021-06" db="EMBL/GenBank/DDBJ databases">
        <title>Comparative genomics, transcriptomics and evolutionary studies reveal genomic signatures of adaptation to plant cell wall in hemibiotrophic fungi.</title>
        <authorList>
            <consortium name="DOE Joint Genome Institute"/>
            <person name="Baroncelli R."/>
            <person name="Diaz J.F."/>
            <person name="Benocci T."/>
            <person name="Peng M."/>
            <person name="Battaglia E."/>
            <person name="Haridas S."/>
            <person name="Andreopoulos W."/>
            <person name="Labutti K."/>
            <person name="Pangilinan J."/>
            <person name="Floch G.L."/>
            <person name="Makela M.R."/>
            <person name="Henrissat B."/>
            <person name="Grigoriev I.V."/>
            <person name="Crouch J.A."/>
            <person name="De Vries R.P."/>
            <person name="Sukno S.A."/>
            <person name="Thon M.R."/>
        </authorList>
    </citation>
    <scope>NUCLEOTIDE SEQUENCE</scope>
    <source>
        <strain evidence="5">CBS 102054</strain>
    </source>
</reference>
<dbReference type="Gene3D" id="3.30.300.30">
    <property type="match status" value="1"/>
</dbReference>
<dbReference type="Gene3D" id="3.30.559.10">
    <property type="entry name" value="Chloramphenicol acetyltransferase-like domain"/>
    <property type="match status" value="1"/>
</dbReference>
<dbReference type="GO" id="GO:0031177">
    <property type="term" value="F:phosphopantetheine binding"/>
    <property type="evidence" value="ECO:0007669"/>
    <property type="project" value="TreeGrafter"/>
</dbReference>
<evidence type="ECO:0000313" key="5">
    <source>
        <dbReference type="EMBL" id="KAK1624736.1"/>
    </source>
</evidence>
<dbReference type="SUPFAM" id="SSF52777">
    <property type="entry name" value="CoA-dependent acyltransferases"/>
    <property type="match status" value="2"/>
</dbReference>
<comment type="caution">
    <text evidence="5">The sequence shown here is derived from an EMBL/GenBank/DDBJ whole genome shotgun (WGS) entry which is preliminary data.</text>
</comment>
<dbReference type="RefSeq" id="XP_060440731.1">
    <property type="nucleotide sequence ID" value="XM_060585330.1"/>
</dbReference>
<dbReference type="InterPro" id="IPR045851">
    <property type="entry name" value="AMP-bd_C_sf"/>
</dbReference>
<organism evidence="5 6">
    <name type="scientific">Colletotrichum phormii</name>
    <dbReference type="NCBI Taxonomy" id="359342"/>
    <lineage>
        <taxon>Eukaryota</taxon>
        <taxon>Fungi</taxon>
        <taxon>Dikarya</taxon>
        <taxon>Ascomycota</taxon>
        <taxon>Pezizomycotina</taxon>
        <taxon>Sordariomycetes</taxon>
        <taxon>Hypocreomycetidae</taxon>
        <taxon>Glomerellales</taxon>
        <taxon>Glomerellaceae</taxon>
        <taxon>Colletotrichum</taxon>
        <taxon>Colletotrichum acutatum species complex</taxon>
    </lineage>
</organism>
<keyword evidence="2" id="KW-0597">Phosphoprotein</keyword>
<evidence type="ECO:0000259" key="4">
    <source>
        <dbReference type="PROSITE" id="PS50075"/>
    </source>
</evidence>
<dbReference type="GO" id="GO:0043041">
    <property type="term" value="P:amino acid activation for nonribosomal peptide biosynthetic process"/>
    <property type="evidence" value="ECO:0007669"/>
    <property type="project" value="TreeGrafter"/>
</dbReference>
<evidence type="ECO:0000256" key="2">
    <source>
        <dbReference type="ARBA" id="ARBA00022553"/>
    </source>
</evidence>
<name>A0AAJ0EAL7_9PEZI</name>
<dbReference type="Pfam" id="PF00668">
    <property type="entry name" value="Condensation"/>
    <property type="match status" value="1"/>
</dbReference>
<dbReference type="PROSITE" id="PS50075">
    <property type="entry name" value="CARRIER"/>
    <property type="match status" value="1"/>
</dbReference>
<dbReference type="SUPFAM" id="SSF56801">
    <property type="entry name" value="Acetyl-CoA synthetase-like"/>
    <property type="match status" value="1"/>
</dbReference>
<evidence type="ECO:0000313" key="6">
    <source>
        <dbReference type="Proteomes" id="UP001243989"/>
    </source>
</evidence>
<sequence length="449" mass="50481">MPLTPELEQRMTTLHGQLSVRLPRYMVPTLLIPCRFMPVITSTKIDRKKLIQLSAQLDEKALTAYSLSNSKKNPPQTPNEVCLQGIWARILKVKSESIGRDDSFLRIGGDSIAAIRLASLAREAGLEVKVQHVFDDPRLSAVSERAVPLGEQDDDTSAPITPFSLLEQPHRSAIEAQAVAHHEGSNGYASLRVQCGLPDDIVIEDAYPCSKLQEGLMAISEKDPGTYIARYVYKVPTYVDVVKLKAAWEQILSICGNLRTRIVFYENRHIQLVVQNDTEWDSSIGSDLSSAVHISRTAKMSYGSKLCRYSLTTADDGSHYFVWTFHHAINDGWTMRLVMDLLHQTYHDNVSLSRPQPYSHFIRYVNNMEQDTGLINYWREQLRGASRASFPSQLAVHQDRSVHSFKKAIDFPPSNHFSSATKATILRAAWAVVLARYCETDDVCFGTTV</sequence>
<evidence type="ECO:0000256" key="1">
    <source>
        <dbReference type="ARBA" id="ARBA00022450"/>
    </source>
</evidence>
<dbReference type="InterPro" id="IPR036736">
    <property type="entry name" value="ACP-like_sf"/>
</dbReference>
<dbReference type="AlphaFoldDB" id="A0AAJ0EAL7"/>
<dbReference type="PANTHER" id="PTHR45527">
    <property type="entry name" value="NONRIBOSOMAL PEPTIDE SYNTHETASE"/>
    <property type="match status" value="1"/>
</dbReference>
<feature type="domain" description="Carrier" evidence="4">
    <location>
        <begin position="77"/>
        <end position="150"/>
    </location>
</feature>
<dbReference type="Gene3D" id="1.10.1200.10">
    <property type="entry name" value="ACP-like"/>
    <property type="match status" value="1"/>
</dbReference>
<accession>A0AAJ0EAL7</accession>
<dbReference type="InterPro" id="IPR001242">
    <property type="entry name" value="Condensation_dom"/>
</dbReference>
<evidence type="ECO:0000256" key="3">
    <source>
        <dbReference type="ARBA" id="ARBA00022598"/>
    </source>
</evidence>
<feature type="non-terminal residue" evidence="5">
    <location>
        <position position="449"/>
    </location>
</feature>
<dbReference type="PROSITE" id="PS00012">
    <property type="entry name" value="PHOSPHOPANTETHEINE"/>
    <property type="match status" value="1"/>
</dbReference>
<dbReference type="GO" id="GO:0044550">
    <property type="term" value="P:secondary metabolite biosynthetic process"/>
    <property type="evidence" value="ECO:0007669"/>
    <property type="project" value="TreeGrafter"/>
</dbReference>
<dbReference type="GO" id="GO:0005737">
    <property type="term" value="C:cytoplasm"/>
    <property type="evidence" value="ECO:0007669"/>
    <property type="project" value="TreeGrafter"/>
</dbReference>
<dbReference type="Gene3D" id="3.30.559.30">
    <property type="entry name" value="Nonribosomal peptide synthetase, condensation domain"/>
    <property type="match status" value="1"/>
</dbReference>
<dbReference type="Pfam" id="PF00550">
    <property type="entry name" value="PP-binding"/>
    <property type="match status" value="1"/>
</dbReference>
<protein>
    <submittedName>
        <fullName evidence="5">Condensation domain-containing protein</fullName>
    </submittedName>
</protein>
<keyword evidence="6" id="KW-1185">Reference proteome</keyword>
<dbReference type="FunFam" id="1.10.1200.10:FF:000005">
    <property type="entry name" value="Nonribosomal peptide synthetase 1"/>
    <property type="match status" value="1"/>
</dbReference>
<dbReference type="GO" id="GO:0016874">
    <property type="term" value="F:ligase activity"/>
    <property type="evidence" value="ECO:0007669"/>
    <property type="project" value="UniProtKB-KW"/>
</dbReference>